<dbReference type="PaxDb" id="3218-PP1S29_249V6.1"/>
<name>A0A2K1K2V2_PHYPA</name>
<evidence type="ECO:0000313" key="3">
    <source>
        <dbReference type="EMBL" id="PNR48109.1"/>
    </source>
</evidence>
<dbReference type="InterPro" id="IPR050823">
    <property type="entry name" value="Plant_Ser_Thr_Prot_Kinase"/>
</dbReference>
<dbReference type="OrthoDB" id="1915767at2759"/>
<dbReference type="KEGG" id="ppp:112287101"/>
<dbReference type="STRING" id="3218.A0A2K1K2V2"/>
<protein>
    <recommendedName>
        <fullName evidence="2">Protein kinase domain-containing protein</fullName>
    </recommendedName>
</protein>
<dbReference type="GeneID" id="112287101"/>
<accession>A0A2K1K2V2</accession>
<dbReference type="GO" id="GO:0005524">
    <property type="term" value="F:ATP binding"/>
    <property type="evidence" value="ECO:0007669"/>
    <property type="project" value="InterPro"/>
</dbReference>
<dbReference type="FunCoup" id="A0A2K1K2V2">
    <property type="interactions" value="1344"/>
</dbReference>
<dbReference type="InterPro" id="IPR000719">
    <property type="entry name" value="Prot_kinase_dom"/>
</dbReference>
<dbReference type="PROSITE" id="PS50011">
    <property type="entry name" value="PROTEIN_KINASE_DOM"/>
    <property type="match status" value="1"/>
</dbReference>
<feature type="compositionally biased region" description="Low complexity" evidence="1">
    <location>
        <begin position="629"/>
        <end position="641"/>
    </location>
</feature>
<dbReference type="Proteomes" id="UP000006727">
    <property type="component" value="Chromosome 9"/>
</dbReference>
<keyword evidence="5" id="KW-1185">Reference proteome</keyword>
<dbReference type="Gene3D" id="1.10.510.10">
    <property type="entry name" value="Transferase(Phosphotransferase) domain 1"/>
    <property type="match status" value="1"/>
</dbReference>
<dbReference type="SUPFAM" id="SSF56112">
    <property type="entry name" value="Protein kinase-like (PK-like)"/>
    <property type="match status" value="1"/>
</dbReference>
<reference evidence="3 5" key="2">
    <citation type="journal article" date="2018" name="Plant J.">
        <title>The Physcomitrella patens chromosome-scale assembly reveals moss genome structure and evolution.</title>
        <authorList>
            <person name="Lang D."/>
            <person name="Ullrich K.K."/>
            <person name="Murat F."/>
            <person name="Fuchs J."/>
            <person name="Jenkins J."/>
            <person name="Haas F.B."/>
            <person name="Piednoel M."/>
            <person name="Gundlach H."/>
            <person name="Van Bel M."/>
            <person name="Meyberg R."/>
            <person name="Vives C."/>
            <person name="Morata J."/>
            <person name="Symeonidi A."/>
            <person name="Hiss M."/>
            <person name="Muchero W."/>
            <person name="Kamisugi Y."/>
            <person name="Saleh O."/>
            <person name="Blanc G."/>
            <person name="Decker E.L."/>
            <person name="van Gessel N."/>
            <person name="Grimwood J."/>
            <person name="Hayes R.D."/>
            <person name="Graham S.W."/>
            <person name="Gunter L.E."/>
            <person name="McDaniel S.F."/>
            <person name="Hoernstein S.N.W."/>
            <person name="Larsson A."/>
            <person name="Li F.W."/>
            <person name="Perroud P.F."/>
            <person name="Phillips J."/>
            <person name="Ranjan P."/>
            <person name="Rokshar D.S."/>
            <person name="Rothfels C.J."/>
            <person name="Schneider L."/>
            <person name="Shu S."/>
            <person name="Stevenson D.W."/>
            <person name="Thummler F."/>
            <person name="Tillich M."/>
            <person name="Villarreal Aguilar J.C."/>
            <person name="Widiez T."/>
            <person name="Wong G.K."/>
            <person name="Wymore A."/>
            <person name="Zhang Y."/>
            <person name="Zimmer A.D."/>
            <person name="Quatrano R.S."/>
            <person name="Mayer K.F.X."/>
            <person name="Goodstein D."/>
            <person name="Casacuberta J.M."/>
            <person name="Vandepoele K."/>
            <person name="Reski R."/>
            <person name="Cuming A.C."/>
            <person name="Tuskan G.A."/>
            <person name="Maumus F."/>
            <person name="Salse J."/>
            <person name="Schmutz J."/>
            <person name="Rensing S.A."/>
        </authorList>
    </citation>
    <scope>NUCLEOTIDE SEQUENCE [LARGE SCALE GENOMIC DNA]</scope>
    <source>
        <strain evidence="4 5">cv. Gransden 2004</strain>
    </source>
</reference>
<dbReference type="EnsemblPlants" id="Pp3c9_11840V3.2">
    <property type="protein sequence ID" value="Pp3c9_11840V3.2"/>
    <property type="gene ID" value="Pp3c9_11840"/>
</dbReference>
<dbReference type="EMBL" id="ABEU02000009">
    <property type="protein sequence ID" value="PNR48109.1"/>
    <property type="molecule type" value="Genomic_DNA"/>
</dbReference>
<reference evidence="4" key="3">
    <citation type="submission" date="2020-12" db="UniProtKB">
        <authorList>
            <consortium name="EnsemblPlants"/>
        </authorList>
    </citation>
    <scope>IDENTIFICATION</scope>
</reference>
<evidence type="ECO:0000256" key="1">
    <source>
        <dbReference type="SAM" id="MobiDB-lite"/>
    </source>
</evidence>
<evidence type="ECO:0000259" key="2">
    <source>
        <dbReference type="PROSITE" id="PS50011"/>
    </source>
</evidence>
<dbReference type="AlphaFoldDB" id="A0A2K1K2V2"/>
<dbReference type="EnsemblPlants" id="Pp3c9_11840V3.1">
    <property type="protein sequence ID" value="Pp3c9_11840V3.1"/>
    <property type="gene ID" value="Pp3c9_11840"/>
</dbReference>
<dbReference type="Gramene" id="Pp3c9_11840V3.2">
    <property type="protein sequence ID" value="Pp3c9_11840V3.2"/>
    <property type="gene ID" value="Pp3c9_11840"/>
</dbReference>
<dbReference type="PANTHER" id="PTHR45621">
    <property type="entry name" value="OS01G0588500 PROTEIN-RELATED"/>
    <property type="match status" value="1"/>
</dbReference>
<reference evidence="3 5" key="1">
    <citation type="journal article" date="2008" name="Science">
        <title>The Physcomitrella genome reveals evolutionary insights into the conquest of land by plants.</title>
        <authorList>
            <person name="Rensing S."/>
            <person name="Lang D."/>
            <person name="Zimmer A."/>
            <person name="Terry A."/>
            <person name="Salamov A."/>
            <person name="Shapiro H."/>
            <person name="Nishiyama T."/>
            <person name="Perroud P.-F."/>
            <person name="Lindquist E."/>
            <person name="Kamisugi Y."/>
            <person name="Tanahashi T."/>
            <person name="Sakakibara K."/>
            <person name="Fujita T."/>
            <person name="Oishi K."/>
            <person name="Shin-I T."/>
            <person name="Kuroki Y."/>
            <person name="Toyoda A."/>
            <person name="Suzuki Y."/>
            <person name="Hashimoto A."/>
            <person name="Yamaguchi K."/>
            <person name="Sugano A."/>
            <person name="Kohara Y."/>
            <person name="Fujiyama A."/>
            <person name="Anterola A."/>
            <person name="Aoki S."/>
            <person name="Ashton N."/>
            <person name="Barbazuk W.B."/>
            <person name="Barker E."/>
            <person name="Bennetzen J."/>
            <person name="Bezanilla M."/>
            <person name="Blankenship R."/>
            <person name="Cho S.H."/>
            <person name="Dutcher S."/>
            <person name="Estelle M."/>
            <person name="Fawcett J.A."/>
            <person name="Gundlach H."/>
            <person name="Hanada K."/>
            <person name="Heyl A."/>
            <person name="Hicks K.A."/>
            <person name="Hugh J."/>
            <person name="Lohr M."/>
            <person name="Mayer K."/>
            <person name="Melkozernov A."/>
            <person name="Murata T."/>
            <person name="Nelson D."/>
            <person name="Pils B."/>
            <person name="Prigge M."/>
            <person name="Reiss B."/>
            <person name="Renner T."/>
            <person name="Rombauts S."/>
            <person name="Rushton P."/>
            <person name="Sanderfoot A."/>
            <person name="Schween G."/>
            <person name="Shiu S.-H."/>
            <person name="Stueber K."/>
            <person name="Theodoulou F.L."/>
            <person name="Tu H."/>
            <person name="Van de Peer Y."/>
            <person name="Verrier P.J."/>
            <person name="Waters E."/>
            <person name="Wood A."/>
            <person name="Yang L."/>
            <person name="Cove D."/>
            <person name="Cuming A."/>
            <person name="Hasebe M."/>
            <person name="Lucas S."/>
            <person name="Mishler D.B."/>
            <person name="Reski R."/>
            <person name="Grigoriev I."/>
            <person name="Quatrano R.S."/>
            <person name="Boore J.L."/>
        </authorList>
    </citation>
    <scope>NUCLEOTIDE SEQUENCE [LARGE SCALE GENOMIC DNA]</scope>
    <source>
        <strain evidence="4 5">cv. Gransden 2004</strain>
    </source>
</reference>
<dbReference type="Gene3D" id="3.30.200.20">
    <property type="entry name" value="Phosphorylase Kinase, domain 1"/>
    <property type="match status" value="1"/>
</dbReference>
<dbReference type="Pfam" id="PF07714">
    <property type="entry name" value="PK_Tyr_Ser-Thr"/>
    <property type="match status" value="1"/>
</dbReference>
<evidence type="ECO:0000313" key="4">
    <source>
        <dbReference type="EnsemblPlants" id="Pp3c9_11840V3.1"/>
    </source>
</evidence>
<dbReference type="InterPro" id="IPR011009">
    <property type="entry name" value="Kinase-like_dom_sf"/>
</dbReference>
<dbReference type="RefSeq" id="XP_024385536.1">
    <property type="nucleotide sequence ID" value="XM_024529768.2"/>
</dbReference>
<dbReference type="Gramene" id="Pp3c9_11840V3.1">
    <property type="protein sequence ID" value="Pp3c9_11840V3.1"/>
    <property type="gene ID" value="Pp3c9_11840"/>
</dbReference>
<dbReference type="InterPro" id="IPR001245">
    <property type="entry name" value="Ser-Thr/Tyr_kinase_cat_dom"/>
</dbReference>
<feature type="region of interest" description="Disordered" evidence="1">
    <location>
        <begin position="618"/>
        <end position="641"/>
    </location>
</feature>
<evidence type="ECO:0000313" key="5">
    <source>
        <dbReference type="Proteomes" id="UP000006727"/>
    </source>
</evidence>
<proteinExistence type="predicted"/>
<dbReference type="GO" id="GO:0004672">
    <property type="term" value="F:protein kinase activity"/>
    <property type="evidence" value="ECO:0007669"/>
    <property type="project" value="InterPro"/>
</dbReference>
<sequence>MPSSLMMEESPKQSKFPSRKSVTEFGLLGCFTCSMIVLHKREVASSSSSSSSKGEFFSNDDPDVELFTTDSSSVLDMKKISTIRFGKSLTDHKLTALSVQAAAPIMNTDTEATEESFVFSPPALADSVAESPSFRTLSDPLLSTFSYDCASGAETLARISVSRTAGNQSFGGRPQPLPPVVLNTKVAPSGAKPVWLPLPEPKDDQCGNGSSLSTSELRFNSGGSYEVSTPSSQLSSLTSLVRSEIGSWSARRAKKSSTRGLPLPPPSVATKLLPGLESYEFKELMDATQDFAPGCCMEKGEFGAVYRASMKNRAAEHTMKEMAVVRLAAIDSQTLKDWKADVQLMAQLPDTDICLVKGYCSHEDVKLDYAKIVERLLVFELSPNGNLHDYLSGTRSKIQLDWSARISIVLGAARGLLYLHDRAPVQVLYREFKSSCVLLDKDYTPRLAGYGLTVTNSPADKKFLFTTAMKISQTHAKSNVRSFGIVLLELLTGKYSRDSFFMCDEKNFVQWATPFLKDESKLQLILDPRIKGNCPMKGALKLAELALWCLKRKEAQRPSMSRVVDTLKTIKDNYHNFDHSFKGQEKLRATFGGISFNDLRHRSQVVSQYLSMECASSISDSSGEDDSKTSASVSSSLAYTL</sequence>
<feature type="domain" description="Protein kinase" evidence="2">
    <location>
        <begin position="291"/>
        <end position="578"/>
    </location>
</feature>
<organism evidence="3">
    <name type="scientific">Physcomitrium patens</name>
    <name type="common">Spreading-leaved earth moss</name>
    <name type="synonym">Physcomitrella patens</name>
    <dbReference type="NCBI Taxonomy" id="3218"/>
    <lineage>
        <taxon>Eukaryota</taxon>
        <taxon>Viridiplantae</taxon>
        <taxon>Streptophyta</taxon>
        <taxon>Embryophyta</taxon>
        <taxon>Bryophyta</taxon>
        <taxon>Bryophytina</taxon>
        <taxon>Bryopsida</taxon>
        <taxon>Funariidae</taxon>
        <taxon>Funariales</taxon>
        <taxon>Funariaceae</taxon>
        <taxon>Physcomitrium</taxon>
    </lineage>
</organism>
<gene>
    <name evidence="4" type="primary">LOC112287101</name>
    <name evidence="3" type="ORF">PHYPA_012582</name>
</gene>